<feature type="region of interest" description="Disordered" evidence="4">
    <location>
        <begin position="918"/>
        <end position="979"/>
    </location>
</feature>
<accession>A0AAV5RMC3</accession>
<dbReference type="Proteomes" id="UP001362899">
    <property type="component" value="Unassembled WGS sequence"/>
</dbReference>
<evidence type="ECO:0000256" key="3">
    <source>
        <dbReference type="ARBA" id="ARBA00023242"/>
    </source>
</evidence>
<sequence length="1123" mass="124353">MNLNESLEKVRIHRTSQIPSQVRQCQLLEAVEAMLREESDSPLPTAYFAALLSLLDRPDAAVPAISLLAYVVPHVPKALLAQKIDISVAKLLPVLLDADSDTAVVRSTIGVLEAILISIDGSAWQIPLSQLGAQRIFSGVLGLAQDSRPKIRKRAIEAVQNILRDSNINRQGCTLAFEAAIVACDTKDTKELHHGLQLLKAVVSNLPSSVSADNLERLVQVLLSVTASSDSQVVIASLQIFDGLFASEFQTGAVEPCVQALLQLLPAPTDRQLAPSWFAALSQSFGSISTQTALQVFKEVGNYLQQPPAASEVAESAGQCLIALIAEFVPKLVENSDSHQVISEVSESFLLPLLQVKYHASWTFVCEVCAAFIACLPRALATSTQGILNIIKVIGALRGSQPNMELDSACDITLAAAIKVLGPEIICEQLVPLNLDPETGKGRVWLLPLLAENVEQTDLEYFFSTLVPLGKRFQDAADSSTTANRKKILETVAFQIYSLFPKFCDQCTDASTAFNNERMELILGWLYVKPELRAAVCQGFKMIIQTSEGGKAFGEQYGSDVLRALLNAYQAMASDNRAFVLESVDSILSVSGKEEVSELFAQLCTILEQQLGDLEKRHALMDIANVLIPYVDSSIAVPILLEIVRKIGAMDDASMQKKAYRSLTFIEEPAKVLDELMKLLLELQPLTSPNARRTRLSALTMVIEQIPVGYDYSFVFHVLPEIILATKDMNEKTRSTAFDLLVICGRKMQDSQGFIDHSNIPQVRDDLKPAASVTEYFEMVMAGLAADTPHMVAATATALSRIFYEFANELEPTKIEEYVDIVWMLLESQNREIVAATLGFVKVSILVITPAMLEARLPTLLEKLLAWSNEHKNHFKNKVRHMIERIIRICGYEAVEKAFPESDMKLLLYIQKNKERARRKKKQLQNDASEVREPQPHTRKFDNEFDEALYGSSSEDEDNTNSNSKTEAGNPGNKQQRGGQKVNQFIINSEDPLDLLDQNAIKNVAFHKPGGKPKERVQHNLPTRRDGRLIIGDSANREEDDDAVAKDAMAAYMEAVKSGPVRTQSGKLKYLRGKRAPQEDASDDELEDHDKQSLKPKLRGNVSKSRQAKPNGFRKHMKNRKRL</sequence>
<dbReference type="AlphaFoldDB" id="A0AAV5RMC3"/>
<evidence type="ECO:0000256" key="4">
    <source>
        <dbReference type="SAM" id="MobiDB-lite"/>
    </source>
</evidence>
<comment type="similarity">
    <text evidence="2">Belongs to the RRP12 family.</text>
</comment>
<dbReference type="EMBL" id="BTGC01000008">
    <property type="protein sequence ID" value="GMM52257.1"/>
    <property type="molecule type" value="Genomic_DNA"/>
</dbReference>
<dbReference type="GO" id="GO:0005634">
    <property type="term" value="C:nucleus"/>
    <property type="evidence" value="ECO:0007669"/>
    <property type="project" value="UniProtKB-SubCell"/>
</dbReference>
<evidence type="ECO:0000313" key="7">
    <source>
        <dbReference type="EMBL" id="GMM52257.1"/>
    </source>
</evidence>
<dbReference type="PANTHER" id="PTHR48287:SF1">
    <property type="entry name" value="ARM REPEAT SUPERFAMILY PROTEIN"/>
    <property type="match status" value="1"/>
</dbReference>
<reference evidence="7 8" key="1">
    <citation type="journal article" date="2023" name="Elife">
        <title>Identification of key yeast species and microbe-microbe interactions impacting larval growth of Drosophila in the wild.</title>
        <authorList>
            <person name="Mure A."/>
            <person name="Sugiura Y."/>
            <person name="Maeda R."/>
            <person name="Honda K."/>
            <person name="Sakurai N."/>
            <person name="Takahashi Y."/>
            <person name="Watada M."/>
            <person name="Katoh T."/>
            <person name="Gotoh A."/>
            <person name="Gotoh Y."/>
            <person name="Taniguchi I."/>
            <person name="Nakamura K."/>
            <person name="Hayashi T."/>
            <person name="Katayama T."/>
            <person name="Uemura T."/>
            <person name="Hattori Y."/>
        </authorList>
    </citation>
    <scope>NUCLEOTIDE SEQUENCE [LARGE SCALE GENOMIC DNA]</scope>
    <source>
        <strain evidence="7 8">SB-73</strain>
    </source>
</reference>
<keyword evidence="8" id="KW-1185">Reference proteome</keyword>
<protein>
    <submittedName>
        <fullName evidence="7">mRNA-binding protein</fullName>
    </submittedName>
</protein>
<feature type="compositionally biased region" description="Basic and acidic residues" evidence="4">
    <location>
        <begin position="929"/>
        <end position="943"/>
    </location>
</feature>
<organism evidence="7 8">
    <name type="scientific">Starmerella bacillaris</name>
    <name type="common">Yeast</name>
    <name type="synonym">Candida zemplinina</name>
    <dbReference type="NCBI Taxonomy" id="1247836"/>
    <lineage>
        <taxon>Eukaryota</taxon>
        <taxon>Fungi</taxon>
        <taxon>Dikarya</taxon>
        <taxon>Ascomycota</taxon>
        <taxon>Saccharomycotina</taxon>
        <taxon>Dipodascomycetes</taxon>
        <taxon>Dipodascales</taxon>
        <taxon>Trichomonascaceae</taxon>
        <taxon>Starmerella</taxon>
    </lineage>
</organism>
<name>A0AAV5RMC3_STABA</name>
<dbReference type="InterPro" id="IPR011989">
    <property type="entry name" value="ARM-like"/>
</dbReference>
<gene>
    <name evidence="7" type="ORF">DASB73_032200</name>
</gene>
<dbReference type="InterPro" id="IPR052087">
    <property type="entry name" value="RRP12"/>
</dbReference>
<feature type="region of interest" description="Disordered" evidence="4">
    <location>
        <begin position="1057"/>
        <end position="1123"/>
    </location>
</feature>
<dbReference type="PANTHER" id="PTHR48287">
    <property type="entry name" value="ARM REPEAT SUPERFAMILY PROTEIN"/>
    <property type="match status" value="1"/>
</dbReference>
<feature type="domain" description="RRP12 HEAT" evidence="5">
    <location>
        <begin position="311"/>
        <end position="590"/>
    </location>
</feature>
<proteinExistence type="inferred from homology"/>
<dbReference type="Gene3D" id="1.25.10.10">
    <property type="entry name" value="Leucine-rich Repeat Variant"/>
    <property type="match status" value="2"/>
</dbReference>
<evidence type="ECO:0000256" key="1">
    <source>
        <dbReference type="ARBA" id="ARBA00004123"/>
    </source>
</evidence>
<comment type="subcellular location">
    <subcellularLocation>
        <location evidence="1">Nucleus</location>
    </subcellularLocation>
</comment>
<dbReference type="InterPro" id="IPR016024">
    <property type="entry name" value="ARM-type_fold"/>
</dbReference>
<dbReference type="SUPFAM" id="SSF48371">
    <property type="entry name" value="ARM repeat"/>
    <property type="match status" value="1"/>
</dbReference>
<evidence type="ECO:0000259" key="5">
    <source>
        <dbReference type="Pfam" id="PF08161"/>
    </source>
</evidence>
<dbReference type="InterPro" id="IPR012978">
    <property type="entry name" value="HEAT_RRP12"/>
</dbReference>
<keyword evidence="3" id="KW-0539">Nucleus</keyword>
<dbReference type="InterPro" id="IPR057860">
    <property type="entry name" value="HEAT_RRP12_N"/>
</dbReference>
<feature type="compositionally biased region" description="Basic residues" evidence="4">
    <location>
        <begin position="1112"/>
        <end position="1123"/>
    </location>
</feature>
<evidence type="ECO:0000256" key="2">
    <source>
        <dbReference type="ARBA" id="ARBA00007690"/>
    </source>
</evidence>
<dbReference type="Pfam" id="PF08161">
    <property type="entry name" value="RRP12_HEAT"/>
    <property type="match status" value="1"/>
</dbReference>
<feature type="domain" description="RRP12 N-terminal HEAT" evidence="6">
    <location>
        <begin position="14"/>
        <end position="165"/>
    </location>
</feature>
<dbReference type="Pfam" id="PF25772">
    <property type="entry name" value="HEAT_RRP12_N"/>
    <property type="match status" value="1"/>
</dbReference>
<evidence type="ECO:0000259" key="6">
    <source>
        <dbReference type="Pfam" id="PF25772"/>
    </source>
</evidence>
<evidence type="ECO:0000313" key="8">
    <source>
        <dbReference type="Proteomes" id="UP001362899"/>
    </source>
</evidence>
<comment type="caution">
    <text evidence="7">The sequence shown here is derived from an EMBL/GenBank/DDBJ whole genome shotgun (WGS) entry which is preliminary data.</text>
</comment>